<evidence type="ECO:0000256" key="7">
    <source>
        <dbReference type="ARBA" id="ARBA00047841"/>
    </source>
</evidence>
<evidence type="ECO:0000256" key="3">
    <source>
        <dbReference type="ARBA" id="ARBA00022603"/>
    </source>
</evidence>
<dbReference type="EC" id="2.1.1.103" evidence="5"/>
<name>A0A8H7PJ89_9FUNG</name>
<evidence type="ECO:0000313" key="9">
    <source>
        <dbReference type="Proteomes" id="UP000612746"/>
    </source>
</evidence>
<protein>
    <recommendedName>
        <fullName evidence="5">phosphoethanolamine N-methyltransferase</fullName>
        <ecNumber evidence="5">2.1.1.103</ecNumber>
    </recommendedName>
</protein>
<dbReference type="Gene3D" id="3.40.50.150">
    <property type="entry name" value="Vaccinia Virus protein VP39"/>
    <property type="match status" value="1"/>
</dbReference>
<dbReference type="Proteomes" id="UP000612746">
    <property type="component" value="Unassembled WGS sequence"/>
</dbReference>
<feature type="non-terminal residue" evidence="8">
    <location>
        <position position="1"/>
    </location>
</feature>
<comment type="pathway">
    <text evidence="1">Phospholipid metabolism; phosphatidylcholine biosynthesis.</text>
</comment>
<evidence type="ECO:0000256" key="4">
    <source>
        <dbReference type="ARBA" id="ARBA00022679"/>
    </source>
</evidence>
<comment type="caution">
    <text evidence="8">The sequence shown here is derived from an EMBL/GenBank/DDBJ whole genome shotgun (WGS) entry which is preliminary data.</text>
</comment>
<gene>
    <name evidence="8" type="ORF">INT44_006822</name>
</gene>
<dbReference type="InterPro" id="IPR029063">
    <property type="entry name" value="SAM-dependent_MTases_sf"/>
</dbReference>
<dbReference type="GO" id="GO:0000234">
    <property type="term" value="F:phosphoethanolamine N-methyltransferase activity"/>
    <property type="evidence" value="ECO:0007669"/>
    <property type="project" value="UniProtKB-EC"/>
</dbReference>
<evidence type="ECO:0000256" key="1">
    <source>
        <dbReference type="ARBA" id="ARBA00004969"/>
    </source>
</evidence>
<keyword evidence="3" id="KW-0489">Methyltransferase</keyword>
<dbReference type="SUPFAM" id="SSF53335">
    <property type="entry name" value="S-adenosyl-L-methionine-dependent methyltransferases"/>
    <property type="match status" value="1"/>
</dbReference>
<evidence type="ECO:0000313" key="8">
    <source>
        <dbReference type="EMBL" id="KAG2174559.1"/>
    </source>
</evidence>
<organism evidence="8 9">
    <name type="scientific">Umbelopsis vinacea</name>
    <dbReference type="NCBI Taxonomy" id="44442"/>
    <lineage>
        <taxon>Eukaryota</taxon>
        <taxon>Fungi</taxon>
        <taxon>Fungi incertae sedis</taxon>
        <taxon>Mucoromycota</taxon>
        <taxon>Mucoromycotina</taxon>
        <taxon>Umbelopsidomycetes</taxon>
        <taxon>Umbelopsidales</taxon>
        <taxon>Umbelopsidaceae</taxon>
        <taxon>Umbelopsis</taxon>
    </lineage>
</organism>
<evidence type="ECO:0000256" key="5">
    <source>
        <dbReference type="ARBA" id="ARBA00035674"/>
    </source>
</evidence>
<sequence>MYGLQHTLYNIDVSPQAYWFNMGLWDEQNMVFADACRALVHKVIDSLGGQDKFKFQLNSSVLDVGFGCGDSCFMMAEEYGCNVVGITIEDSQYEIAQTRLLKSTDTLNSKINLLKGSATDLSKMLKSQDKFDIIVAIDCAYHFDTRWSFLHSSLDHLSNAGQIGLFDVAIQPNAFNHPFKRWLFEKICSGGNIPVQNMVNADEYEAKLQEIGYIDIHIERIDVERVYGGLARFLKQHAAKLTETGLELNFGNYNRLITVAKVLDLLCWGKWVEPVVVTAKKPI</sequence>
<dbReference type="CDD" id="cd02440">
    <property type="entry name" value="AdoMet_MTases"/>
    <property type="match status" value="1"/>
</dbReference>
<comment type="catalytic activity">
    <reaction evidence="6">
        <text>N,N-dimethylethanolamine phosphate + S-adenosyl-L-methionine = phosphocholine + S-adenosyl-L-homocysteine + H(+)</text>
        <dbReference type="Rhea" id="RHEA:25325"/>
        <dbReference type="ChEBI" id="CHEBI:15378"/>
        <dbReference type="ChEBI" id="CHEBI:57856"/>
        <dbReference type="ChEBI" id="CHEBI:58641"/>
        <dbReference type="ChEBI" id="CHEBI:59789"/>
        <dbReference type="ChEBI" id="CHEBI:295975"/>
        <dbReference type="EC" id="2.1.1.103"/>
    </reaction>
    <physiologicalReaction direction="left-to-right" evidence="6">
        <dbReference type="Rhea" id="RHEA:25326"/>
    </physiologicalReaction>
</comment>
<evidence type="ECO:0000256" key="6">
    <source>
        <dbReference type="ARBA" id="ARBA00047619"/>
    </source>
</evidence>
<reference evidence="8" key="1">
    <citation type="submission" date="2020-12" db="EMBL/GenBank/DDBJ databases">
        <title>Metabolic potential, ecology and presence of endohyphal bacteria is reflected in genomic diversity of Mucoromycotina.</title>
        <authorList>
            <person name="Muszewska A."/>
            <person name="Okrasinska A."/>
            <person name="Steczkiewicz K."/>
            <person name="Drgas O."/>
            <person name="Orlowska M."/>
            <person name="Perlinska-Lenart U."/>
            <person name="Aleksandrzak-Piekarczyk T."/>
            <person name="Szatraj K."/>
            <person name="Zielenkiewicz U."/>
            <person name="Pilsyk S."/>
            <person name="Malc E."/>
            <person name="Mieczkowski P."/>
            <person name="Kruszewska J.S."/>
            <person name="Biernat P."/>
            <person name="Pawlowska J."/>
        </authorList>
    </citation>
    <scope>NUCLEOTIDE SEQUENCE</scope>
    <source>
        <strain evidence="8">WA0000051536</strain>
    </source>
</reference>
<comment type="catalytic activity">
    <reaction evidence="7">
        <text>N-methylethanolamine phosphate + S-adenosyl-L-methionine = N,N-dimethylethanolamine phosphate + S-adenosyl-L-homocysteine + H(+)</text>
        <dbReference type="Rhea" id="RHEA:25321"/>
        <dbReference type="ChEBI" id="CHEBI:15378"/>
        <dbReference type="ChEBI" id="CHEBI:57781"/>
        <dbReference type="ChEBI" id="CHEBI:57856"/>
        <dbReference type="ChEBI" id="CHEBI:58641"/>
        <dbReference type="ChEBI" id="CHEBI:59789"/>
        <dbReference type="EC" id="2.1.1.103"/>
    </reaction>
    <physiologicalReaction direction="left-to-right" evidence="7">
        <dbReference type="Rhea" id="RHEA:25322"/>
    </physiologicalReaction>
</comment>
<keyword evidence="4" id="KW-0808">Transferase</keyword>
<dbReference type="Pfam" id="PF02353">
    <property type="entry name" value="CMAS"/>
    <property type="match status" value="1"/>
</dbReference>
<dbReference type="GO" id="GO:0032259">
    <property type="term" value="P:methylation"/>
    <property type="evidence" value="ECO:0007669"/>
    <property type="project" value="UniProtKB-KW"/>
</dbReference>
<dbReference type="OrthoDB" id="61390at2759"/>
<keyword evidence="9" id="KW-1185">Reference proteome</keyword>
<dbReference type="EMBL" id="JAEPRA010000016">
    <property type="protein sequence ID" value="KAG2174559.1"/>
    <property type="molecule type" value="Genomic_DNA"/>
</dbReference>
<dbReference type="AlphaFoldDB" id="A0A8H7PJ89"/>
<comment type="pathway">
    <text evidence="2">Lipid metabolism.</text>
</comment>
<dbReference type="PANTHER" id="PTHR44307:SF2">
    <property type="entry name" value="PHOSPHOETHANOLAMINE METHYLTRANSFERASE ISOFORM X1"/>
    <property type="match status" value="1"/>
</dbReference>
<proteinExistence type="predicted"/>
<evidence type="ECO:0000256" key="2">
    <source>
        <dbReference type="ARBA" id="ARBA00005189"/>
    </source>
</evidence>
<accession>A0A8H7PJ89</accession>
<dbReference type="PANTHER" id="PTHR44307">
    <property type="entry name" value="PHOSPHOETHANOLAMINE METHYLTRANSFERASE"/>
    <property type="match status" value="1"/>
</dbReference>